<protein>
    <submittedName>
        <fullName evidence="4">L-xylulose reductase</fullName>
    </submittedName>
</protein>
<keyword evidence="5" id="KW-1185">Reference proteome</keyword>
<evidence type="ECO:0000256" key="1">
    <source>
        <dbReference type="ARBA" id="ARBA00006484"/>
    </source>
</evidence>
<dbReference type="STRING" id="477641.MODMU_3664"/>
<dbReference type="Gene3D" id="3.40.50.720">
    <property type="entry name" value="NAD(P)-binding Rossmann-like Domain"/>
    <property type="match status" value="1"/>
</dbReference>
<name>I4F0B1_MODI5</name>
<accession>I4F0B1</accession>
<dbReference type="PANTHER" id="PTHR42760:SF133">
    <property type="entry name" value="3-OXOACYL-[ACYL-CARRIER-PROTEIN] REDUCTASE"/>
    <property type="match status" value="1"/>
</dbReference>
<evidence type="ECO:0000313" key="5">
    <source>
        <dbReference type="Proteomes" id="UP000006461"/>
    </source>
</evidence>
<dbReference type="HOGENOM" id="CLU_096355_0_0_11"/>
<dbReference type="KEGG" id="mmar:MODMU_3664"/>
<dbReference type="OrthoDB" id="7211155at2"/>
<reference evidence="4 5" key="1">
    <citation type="journal article" date="2012" name="J. Bacteriol.">
        <title>Genome Sequence of Radiation-Resistant Modestobacter marinus Strain BC501, a Representative Actinobacterium That Thrives on Calcareous Stone Surfaces.</title>
        <authorList>
            <person name="Normand P."/>
            <person name="Gury J."/>
            <person name="Pujic P."/>
            <person name="Chouaia B."/>
            <person name="Crotti E."/>
            <person name="Brusetti L."/>
            <person name="Daffonchio D."/>
            <person name="Vacherie B."/>
            <person name="Barbe V."/>
            <person name="Medigue C."/>
            <person name="Calteau A."/>
            <person name="Ghodhbane-Gtari F."/>
            <person name="Essoussi I."/>
            <person name="Nouioui I."/>
            <person name="Abbassi-Ghozzi I."/>
            <person name="Gtari M."/>
        </authorList>
    </citation>
    <scope>NUCLEOTIDE SEQUENCE [LARGE SCALE GENOMIC DNA]</scope>
    <source>
        <strain evidence="5">BC 501</strain>
    </source>
</reference>
<gene>
    <name evidence="4" type="ordered locus">MODMU_3664</name>
</gene>
<proteinExistence type="inferred from homology"/>
<dbReference type="InterPro" id="IPR036291">
    <property type="entry name" value="NAD(P)-bd_dom_sf"/>
</dbReference>
<dbReference type="InterPro" id="IPR002347">
    <property type="entry name" value="SDR_fam"/>
</dbReference>
<dbReference type="PRINTS" id="PR00081">
    <property type="entry name" value="GDHRDH"/>
</dbReference>
<dbReference type="AlphaFoldDB" id="I4F0B1"/>
<dbReference type="PANTHER" id="PTHR42760">
    <property type="entry name" value="SHORT-CHAIN DEHYDROGENASES/REDUCTASES FAMILY MEMBER"/>
    <property type="match status" value="1"/>
</dbReference>
<dbReference type="GO" id="GO:0016616">
    <property type="term" value="F:oxidoreductase activity, acting on the CH-OH group of donors, NAD or NADP as acceptor"/>
    <property type="evidence" value="ECO:0007669"/>
    <property type="project" value="TreeGrafter"/>
</dbReference>
<dbReference type="eggNOG" id="COG1028">
    <property type="taxonomic scope" value="Bacteria"/>
</dbReference>
<feature type="region of interest" description="Disordered" evidence="3">
    <location>
        <begin position="35"/>
        <end position="57"/>
    </location>
</feature>
<dbReference type="Proteomes" id="UP000006461">
    <property type="component" value="Chromosome"/>
</dbReference>
<comment type="similarity">
    <text evidence="1">Belongs to the short-chain dehydrogenases/reductases (SDR) family.</text>
</comment>
<evidence type="ECO:0000256" key="3">
    <source>
        <dbReference type="SAM" id="MobiDB-lite"/>
    </source>
</evidence>
<dbReference type="OMA" id="KRMLWFM"/>
<keyword evidence="2" id="KW-0560">Oxidoreductase</keyword>
<sequence length="244" mass="24654">MTGDLAGTTALVVGAGRGLGHGIAAALAGAGSAVTGISRRPPARPTPGVHHEQADAADPAGADRLLDQHQPDVLVLVAGAGPVLRPLQEQTWETFSVNWHADVRIAFTWLRAALLRPMPRGGRVVVLSSGAALAGSPLSGGYAGAKATQRLITGYAQEESDRAGLGLAFTAVLPRLTPATELGAAAVAAYVARTGLPEDEYLRRLGGVLTPEGTGAAVVSLLTTATGDLAPAYVLGAAGLDPLR</sequence>
<dbReference type="SUPFAM" id="SSF51735">
    <property type="entry name" value="NAD(P)-binding Rossmann-fold domains"/>
    <property type="match status" value="1"/>
</dbReference>
<evidence type="ECO:0000256" key="2">
    <source>
        <dbReference type="ARBA" id="ARBA00023002"/>
    </source>
</evidence>
<dbReference type="EMBL" id="FO203431">
    <property type="protein sequence ID" value="CCH89074.1"/>
    <property type="molecule type" value="Genomic_DNA"/>
</dbReference>
<dbReference type="PATRIC" id="fig|477641.3.peg.3477"/>
<evidence type="ECO:0000313" key="4">
    <source>
        <dbReference type="EMBL" id="CCH89074.1"/>
    </source>
</evidence>
<dbReference type="Pfam" id="PF00106">
    <property type="entry name" value="adh_short"/>
    <property type="match status" value="1"/>
</dbReference>
<organism evidence="4 5">
    <name type="scientific">Modestobacter italicus (strain DSM 44449 / CECT 9708 / BC 501)</name>
    <dbReference type="NCBI Taxonomy" id="2732864"/>
    <lineage>
        <taxon>Bacteria</taxon>
        <taxon>Bacillati</taxon>
        <taxon>Actinomycetota</taxon>
        <taxon>Actinomycetes</taxon>
        <taxon>Geodermatophilales</taxon>
        <taxon>Geodermatophilaceae</taxon>
        <taxon>Modestobacter</taxon>
    </lineage>
</organism>